<evidence type="ECO:0000313" key="3">
    <source>
        <dbReference type="EMBL" id="GGM53262.1"/>
    </source>
</evidence>
<evidence type="ECO:0000313" key="4">
    <source>
        <dbReference type="Proteomes" id="UP000653477"/>
    </source>
</evidence>
<dbReference type="Gene3D" id="3.60.21.10">
    <property type="match status" value="1"/>
</dbReference>
<dbReference type="Pfam" id="PF00149">
    <property type="entry name" value="Metallophos"/>
    <property type="match status" value="1"/>
</dbReference>
<dbReference type="PANTHER" id="PTHR31302">
    <property type="entry name" value="TRANSMEMBRANE PROTEIN WITH METALLOPHOSPHOESTERASE DOMAIN-RELATED"/>
    <property type="match status" value="1"/>
</dbReference>
<keyword evidence="1" id="KW-0812">Transmembrane</keyword>
<evidence type="ECO:0000256" key="1">
    <source>
        <dbReference type="SAM" id="Phobius"/>
    </source>
</evidence>
<sequence length="377" mass="42536">MVYLYSVLCCLFLFPYLGWRAGQVLGPRLRRAFWGLLVLIFVLFSIALLIHRRFEADWMSAVMNGSVYIFFSTMYATAVVVGVNILRYIDARTLKLYASARPAVKQGMKVIVFIAALAVFFTTMVIGHRNVRYPRVMYQKYTVKRLVPEGAQPEKRMRLVFFSDLHIGEAMTPDYIARAVKLIQDQQPDLILCGGDFIDHRAVYAYDPRVMASLRSLHAPLGVYYVLGNHEYRDDLEANIRWVSEVGGTLLRDSIAFPGDGPLTLIGRDDWVNGNRKPFEVIANEADPLRGPVVLMEHTPASIDSIGDSPVDLILCGHTHGGQIWPGQLMVWWRYGMVSGTRPVGEREVCISSGIGSAGATYRVGTRSEIRVYDLYW</sequence>
<dbReference type="RefSeq" id="WP_229770801.1">
    <property type="nucleotide sequence ID" value="NZ_BMPU01000002.1"/>
</dbReference>
<proteinExistence type="predicted"/>
<dbReference type="InterPro" id="IPR029052">
    <property type="entry name" value="Metallo-depent_PP-like"/>
</dbReference>
<dbReference type="PANTHER" id="PTHR31302:SF0">
    <property type="entry name" value="TRANSMEMBRANE PROTEIN WITH METALLOPHOSPHOESTERASE DOMAIN"/>
    <property type="match status" value="1"/>
</dbReference>
<dbReference type="EMBL" id="BMPU01000002">
    <property type="protein sequence ID" value="GGM53262.1"/>
    <property type="molecule type" value="Genomic_DNA"/>
</dbReference>
<keyword evidence="1" id="KW-1133">Transmembrane helix</keyword>
<protein>
    <submittedName>
        <fullName evidence="3">Metallophosphatase</fullName>
    </submittedName>
</protein>
<feature type="transmembrane region" description="Helical" evidence="1">
    <location>
        <begin position="106"/>
        <end position="127"/>
    </location>
</feature>
<feature type="domain" description="Calcineurin-like phosphoesterase" evidence="2">
    <location>
        <begin position="157"/>
        <end position="321"/>
    </location>
</feature>
<dbReference type="Proteomes" id="UP000653477">
    <property type="component" value="Unassembled WGS sequence"/>
</dbReference>
<reference evidence="4" key="1">
    <citation type="journal article" date="2019" name="Int. J. Syst. Evol. Microbiol.">
        <title>The Global Catalogue of Microorganisms (GCM) 10K type strain sequencing project: providing services to taxonomists for standard genome sequencing and annotation.</title>
        <authorList>
            <consortium name="The Broad Institute Genomics Platform"/>
            <consortium name="The Broad Institute Genome Sequencing Center for Infectious Disease"/>
            <person name="Wu L."/>
            <person name="Ma J."/>
        </authorList>
    </citation>
    <scope>NUCLEOTIDE SEQUENCE [LARGE SCALE GENOMIC DNA]</scope>
    <source>
        <strain evidence="4">JCM 30531</strain>
    </source>
</reference>
<name>A0ABQ2H6P4_9PORP</name>
<comment type="caution">
    <text evidence="3">The sequence shown here is derived from an EMBL/GenBank/DDBJ whole genome shotgun (WGS) entry which is preliminary data.</text>
</comment>
<keyword evidence="1" id="KW-0472">Membrane</keyword>
<dbReference type="InterPro" id="IPR051158">
    <property type="entry name" value="Metallophosphoesterase_sf"/>
</dbReference>
<dbReference type="SUPFAM" id="SSF56300">
    <property type="entry name" value="Metallo-dependent phosphatases"/>
    <property type="match status" value="1"/>
</dbReference>
<dbReference type="InterPro" id="IPR004843">
    <property type="entry name" value="Calcineurin-like_PHP"/>
</dbReference>
<feature type="transmembrane region" description="Helical" evidence="1">
    <location>
        <begin position="32"/>
        <end position="50"/>
    </location>
</feature>
<accession>A0ABQ2H6P4</accession>
<organism evidence="3 4">
    <name type="scientific">Porphyromonas pasteri</name>
    <dbReference type="NCBI Taxonomy" id="1583331"/>
    <lineage>
        <taxon>Bacteria</taxon>
        <taxon>Pseudomonadati</taxon>
        <taxon>Bacteroidota</taxon>
        <taxon>Bacteroidia</taxon>
        <taxon>Bacteroidales</taxon>
        <taxon>Porphyromonadaceae</taxon>
        <taxon>Porphyromonas</taxon>
    </lineage>
</organism>
<keyword evidence="4" id="KW-1185">Reference proteome</keyword>
<gene>
    <name evidence="3" type="ORF">GCM10007088_10000</name>
</gene>
<feature type="transmembrane region" description="Helical" evidence="1">
    <location>
        <begin position="62"/>
        <end position="86"/>
    </location>
</feature>
<evidence type="ECO:0000259" key="2">
    <source>
        <dbReference type="Pfam" id="PF00149"/>
    </source>
</evidence>